<proteinExistence type="predicted"/>
<dbReference type="InterPro" id="IPR024072">
    <property type="entry name" value="DHFR-like_dom_sf"/>
</dbReference>
<sequence length="195" mass="21019">MGKVIAIEHLSLDGVMQSPGSADEDPRDGFDLGGWAAQRGQDPRLQGAMGEYMSGEWSLLLGRRTYVQFAGFWPKLGDNPFSKALTEAQKYVVSSTLTEPLPWENSELVTGDVAESVAALKERVEGNLVTMGSGDVVRALLPHRLVDVLLLAVHQVVLGSGRRLFPESGPGPENLRLLDNTTTDSGVIVSTYAPE</sequence>
<evidence type="ECO:0000313" key="2">
    <source>
        <dbReference type="EMBL" id="MDA2813448.1"/>
    </source>
</evidence>
<keyword evidence="3" id="KW-1185">Reference proteome</keyword>
<accession>A0ABT4U922</accession>
<evidence type="ECO:0000313" key="3">
    <source>
        <dbReference type="Proteomes" id="UP001527866"/>
    </source>
</evidence>
<feature type="domain" description="Bacterial bifunctional deaminase-reductase C-terminal" evidence="1">
    <location>
        <begin position="4"/>
        <end position="188"/>
    </location>
</feature>
<dbReference type="EMBL" id="JAQFWQ010000078">
    <property type="protein sequence ID" value="MDA2813448.1"/>
    <property type="molecule type" value="Genomic_DNA"/>
</dbReference>
<organism evidence="2 3">
    <name type="scientific">Nocardiopsis endophytica</name>
    <dbReference type="NCBI Taxonomy" id="3018445"/>
    <lineage>
        <taxon>Bacteria</taxon>
        <taxon>Bacillati</taxon>
        <taxon>Actinomycetota</taxon>
        <taxon>Actinomycetes</taxon>
        <taxon>Streptosporangiales</taxon>
        <taxon>Nocardiopsidaceae</taxon>
        <taxon>Nocardiopsis</taxon>
    </lineage>
</organism>
<name>A0ABT4U922_9ACTN</name>
<comment type="caution">
    <text evidence="2">The sequence shown here is derived from an EMBL/GenBank/DDBJ whole genome shotgun (WGS) entry which is preliminary data.</text>
</comment>
<dbReference type="Gene3D" id="3.40.430.10">
    <property type="entry name" value="Dihydrofolate Reductase, subunit A"/>
    <property type="match status" value="1"/>
</dbReference>
<dbReference type="PANTHER" id="PTHR38011">
    <property type="entry name" value="DIHYDROFOLATE REDUCTASE FAMILY PROTEIN (AFU_ORTHOLOGUE AFUA_8G06820)"/>
    <property type="match status" value="1"/>
</dbReference>
<dbReference type="SUPFAM" id="SSF53597">
    <property type="entry name" value="Dihydrofolate reductase-like"/>
    <property type="match status" value="1"/>
</dbReference>
<dbReference type="Pfam" id="PF01872">
    <property type="entry name" value="RibD_C"/>
    <property type="match status" value="1"/>
</dbReference>
<dbReference type="Proteomes" id="UP001527866">
    <property type="component" value="Unassembled WGS sequence"/>
</dbReference>
<gene>
    <name evidence="2" type="ORF">O4J56_22575</name>
</gene>
<dbReference type="InterPro" id="IPR002734">
    <property type="entry name" value="RibDG_C"/>
</dbReference>
<dbReference type="InterPro" id="IPR050765">
    <property type="entry name" value="Riboflavin_Biosynth_HTPR"/>
</dbReference>
<evidence type="ECO:0000259" key="1">
    <source>
        <dbReference type="Pfam" id="PF01872"/>
    </source>
</evidence>
<reference evidence="2 3" key="1">
    <citation type="submission" date="2023-01" db="EMBL/GenBank/DDBJ databases">
        <title>Draft genome sequence of Nocardiopsis sp. RSe5-2 isolated from halophytes.</title>
        <authorList>
            <person name="Duangmal K."/>
            <person name="Chantavorakit T."/>
        </authorList>
    </citation>
    <scope>NUCLEOTIDE SEQUENCE [LARGE SCALE GENOMIC DNA]</scope>
    <source>
        <strain evidence="2 3">RSe5-2</strain>
    </source>
</reference>
<dbReference type="RefSeq" id="WP_270688460.1">
    <property type="nucleotide sequence ID" value="NZ_JAQFWQ010000078.1"/>
</dbReference>
<protein>
    <submittedName>
        <fullName evidence="2">Dihydrofolate reductase family protein</fullName>
    </submittedName>
</protein>
<dbReference type="PANTHER" id="PTHR38011:SF2">
    <property type="entry name" value="BIFUNCTIONAL DEAMINASE-REDUCTASE DOMAIN PROTEIN"/>
    <property type="match status" value="1"/>
</dbReference>